<dbReference type="RefSeq" id="WP_183893501.1">
    <property type="nucleotide sequence ID" value="NZ_JACIDV010000001.1"/>
</dbReference>
<evidence type="ECO:0000313" key="2">
    <source>
        <dbReference type="Proteomes" id="UP000565286"/>
    </source>
</evidence>
<sequence>MAAKTTLNAKNLEVLGAQRLAELLIEISTGSAAHKRRLRMEIAGSHSSADVSREVRKRLSTIMRARTFIDWRKVKAMKMDLETQRKTIVDAVAPHDPAEAFELIWQFLAVADPLFGRSDDGSGLLIQSFHQACHDAGAIAKAANIDIDVLSEKIFTALQDNGYGQFDRLITAMIPALENEGLTRLRALFVTWSKEPKEKARKTDRTVIGWSSAGAIYEDEVYGNHKDLTIRIALQEIADALGDVDAYIAQQPEKTRATPMVAADIANRLVSAGRAEEALEVLDKVETNRRTDVPFEWELARIQALDALGRGQEAQAFRWRCFEQSLNDEHLRAYVKRLPDFDDIEAEAKAFGYAQAFPNVHRALHFFLRWPSPAEAAKLVMKREAELDGDLYGLMTPVADALSAKQPLAATVVLRSMIDFTLRNGRSSRYKHAARHLAECGSLASQIEDFGSRQSHDAYVADLKREYGRKSGFWSQVQSS</sequence>
<reference evidence="1 2" key="1">
    <citation type="submission" date="2020-08" db="EMBL/GenBank/DDBJ databases">
        <title>Genomic Encyclopedia of Type Strains, Phase IV (KMG-IV): sequencing the most valuable type-strain genomes for metagenomic binning, comparative biology and taxonomic classification.</title>
        <authorList>
            <person name="Goeker M."/>
        </authorList>
    </citation>
    <scope>NUCLEOTIDE SEQUENCE [LARGE SCALE GENOMIC DNA]</scope>
    <source>
        <strain evidence="1 2">DSM 26438</strain>
    </source>
</reference>
<comment type="caution">
    <text evidence="1">The sequence shown here is derived from an EMBL/GenBank/DDBJ whole genome shotgun (WGS) entry which is preliminary data.</text>
</comment>
<proteinExistence type="predicted"/>
<name>A0A7W6G1F7_9HYPH</name>
<dbReference type="Proteomes" id="UP000565286">
    <property type="component" value="Unassembled WGS sequence"/>
</dbReference>
<dbReference type="EMBL" id="JACIDV010000001">
    <property type="protein sequence ID" value="MBB3944466.1"/>
    <property type="molecule type" value="Genomic_DNA"/>
</dbReference>
<evidence type="ECO:0000313" key="1">
    <source>
        <dbReference type="EMBL" id="MBB3944466.1"/>
    </source>
</evidence>
<organism evidence="1 2">
    <name type="scientific">Rhizobium skierniewicense</name>
    <dbReference type="NCBI Taxonomy" id="984260"/>
    <lineage>
        <taxon>Bacteria</taxon>
        <taxon>Pseudomonadati</taxon>
        <taxon>Pseudomonadota</taxon>
        <taxon>Alphaproteobacteria</taxon>
        <taxon>Hyphomicrobiales</taxon>
        <taxon>Rhizobiaceae</taxon>
        <taxon>Rhizobium/Agrobacterium group</taxon>
        <taxon>Rhizobium</taxon>
    </lineage>
</organism>
<gene>
    <name evidence="1" type="ORF">GGQ73_000389</name>
</gene>
<dbReference type="Pfam" id="PF21810">
    <property type="entry name" value="DUF6880"/>
    <property type="match status" value="1"/>
</dbReference>
<dbReference type="AlphaFoldDB" id="A0A7W6G1F7"/>
<keyword evidence="2" id="KW-1185">Reference proteome</keyword>
<dbReference type="InterPro" id="IPR049245">
    <property type="entry name" value="DUF6880"/>
</dbReference>
<protein>
    <submittedName>
        <fullName evidence="1">Uncharacterized protein</fullName>
    </submittedName>
</protein>
<accession>A0A7W6G1F7</accession>